<protein>
    <submittedName>
        <fullName evidence="1">Uncharacterized protein</fullName>
    </submittedName>
</protein>
<dbReference type="Proteomes" id="UP001642483">
    <property type="component" value="Unassembled WGS sequence"/>
</dbReference>
<comment type="caution">
    <text evidence="1">The sequence shown here is derived from an EMBL/GenBank/DDBJ whole genome shotgun (WGS) entry which is preliminary data.</text>
</comment>
<sequence>MKEMLSTMKTKTTFSIEDVVEILKRETKTLPNDFNLLKANVTNIEGHLFEKIQFELDKTRSKNANIKIVQFNYLGSYEINDLTGSELLQFFVKLVNYDMSDGDAILLSSDKKYHAAILKYSSTQIEFRTLPLSILTDLDSRFIFTKLFDDSHVQDELKNKPELKPYLKPDKLKMLRDNSRQRFPRFLEQNMSQNMANMYPYQYAFMGLLFEIARTEIVSKEYFEARGILNDLPVAACIKLAMDTQQTGKLKKVFGERGQLTNHNNYNIIQQKADQRMDAAKEIILQSIPNKLGSFKKENVEEVLDGIKKLYSF</sequence>
<reference evidence="1 2" key="1">
    <citation type="submission" date="2024-02" db="EMBL/GenBank/DDBJ databases">
        <authorList>
            <person name="Daric V."/>
            <person name="Darras S."/>
        </authorList>
    </citation>
    <scope>NUCLEOTIDE SEQUENCE [LARGE SCALE GENOMIC DNA]</scope>
</reference>
<proteinExistence type="predicted"/>
<name>A0ABP0EYH5_CLALP</name>
<evidence type="ECO:0000313" key="1">
    <source>
        <dbReference type="EMBL" id="CAK8672537.1"/>
    </source>
</evidence>
<accession>A0ABP0EYH5</accession>
<dbReference type="EMBL" id="CAWYQH010000001">
    <property type="protein sequence ID" value="CAK8672537.1"/>
    <property type="molecule type" value="Genomic_DNA"/>
</dbReference>
<evidence type="ECO:0000313" key="2">
    <source>
        <dbReference type="Proteomes" id="UP001642483"/>
    </source>
</evidence>
<keyword evidence="2" id="KW-1185">Reference proteome</keyword>
<gene>
    <name evidence="1" type="ORF">CVLEPA_LOCUS1476</name>
</gene>
<organism evidence="1 2">
    <name type="scientific">Clavelina lepadiformis</name>
    <name type="common">Light-bulb sea squirt</name>
    <name type="synonym">Ascidia lepadiformis</name>
    <dbReference type="NCBI Taxonomy" id="159417"/>
    <lineage>
        <taxon>Eukaryota</taxon>
        <taxon>Metazoa</taxon>
        <taxon>Chordata</taxon>
        <taxon>Tunicata</taxon>
        <taxon>Ascidiacea</taxon>
        <taxon>Aplousobranchia</taxon>
        <taxon>Clavelinidae</taxon>
        <taxon>Clavelina</taxon>
    </lineage>
</organism>